<comment type="caution">
    <text evidence="1">The sequence shown here is derived from an EMBL/GenBank/DDBJ whole genome shotgun (WGS) entry which is preliminary data.</text>
</comment>
<reference evidence="1 2" key="1">
    <citation type="submission" date="2014-06" db="EMBL/GenBank/DDBJ databases">
        <title>Helicobacter pullorum isolates in fresh chicken meat - phenotypic and genotypic features.</title>
        <authorList>
            <person name="Borges V."/>
            <person name="Santos A."/>
            <person name="Correia C.B."/>
            <person name="Saraiva M."/>
            <person name="Menard A."/>
            <person name="Vieira L."/>
            <person name="Sampaio D.A."/>
            <person name="Gomes J.P."/>
            <person name="Oleastro M."/>
        </authorList>
    </citation>
    <scope>NUCLEOTIDE SEQUENCE [LARGE SCALE GENOMIC DNA]</scope>
    <source>
        <strain evidence="1 2">229334/12</strain>
    </source>
</reference>
<dbReference type="EMBL" id="JNOC01000056">
    <property type="protein sequence ID" value="KPH55166.1"/>
    <property type="molecule type" value="Genomic_DNA"/>
</dbReference>
<accession>A0A0N1EC66</accession>
<name>A0A0N1EC66_9HELI</name>
<protein>
    <submittedName>
        <fullName evidence="1">Uncharacterized protein</fullName>
    </submittedName>
</protein>
<dbReference type="STRING" id="35818.HPU229336_04420"/>
<dbReference type="AlphaFoldDB" id="A0A0N1EC66"/>
<dbReference type="RefSeq" id="WP_054198410.1">
    <property type="nucleotide sequence ID" value="NZ_JNOC01000056.1"/>
</dbReference>
<gene>
    <name evidence="1" type="ORF">HPU229334_10035</name>
</gene>
<dbReference type="PATRIC" id="fig|35818.11.peg.1984"/>
<dbReference type="InterPro" id="IPR031489">
    <property type="entry name" value="Peptidase_M99"/>
</dbReference>
<dbReference type="SUPFAM" id="SSF53187">
    <property type="entry name" value="Zn-dependent exopeptidases"/>
    <property type="match status" value="1"/>
</dbReference>
<organism evidence="1 2">
    <name type="scientific">Helicobacter pullorum</name>
    <dbReference type="NCBI Taxonomy" id="35818"/>
    <lineage>
        <taxon>Bacteria</taxon>
        <taxon>Pseudomonadati</taxon>
        <taxon>Campylobacterota</taxon>
        <taxon>Epsilonproteobacteria</taxon>
        <taxon>Campylobacterales</taxon>
        <taxon>Helicobacteraceae</taxon>
        <taxon>Helicobacter</taxon>
    </lineage>
</organism>
<evidence type="ECO:0000313" key="2">
    <source>
        <dbReference type="Proteomes" id="UP000037997"/>
    </source>
</evidence>
<dbReference type="Pfam" id="PF17129">
    <property type="entry name" value="Peptidase_M99_C"/>
    <property type="match status" value="1"/>
</dbReference>
<sequence length="434" mass="50027">MKKRFIWIFILIATTLNILYAKNAPFSLYELKGDSDGATLLVIGGIHGDEPGGYFAPSILINSYHILKGNVLVVPNLNPDSIMAFKRGIYNDMNRKFATIDRNDPDFDNVARIKEIITNPKVNFIINLHDGHGFYRQKWENSIFNPKAWGQTYVIDQKTLDNILFGNLDEIAKQIENKLNQELHYDFHTFGVRNTETRFKDEEQQNSLTYYAITHLKPALAIETSKNIKELPLKVFYQLSSIEALMDILGIEYTRDFTLDLKSVESKIKSYGTLTINNNITFDLDNIKKTINFVPLLKDNNHFVFKHPLGRTKKVKNGYEVYIGHQKITFLKSDYFPMQCNIQDIEITIDKNITKKVNFGKILDFKEGFLIKKTNARINIIGYSKNGVTSEEEIYLTADEIDKNFSLDKNNQSFRVEVYQGENFCGMVTMKKGN</sequence>
<dbReference type="Proteomes" id="UP000037997">
    <property type="component" value="Unassembled WGS sequence"/>
</dbReference>
<dbReference type="InterPro" id="IPR033397">
    <property type="entry name" value="Metallo_peptidase_C"/>
</dbReference>
<dbReference type="Pfam" id="PF17033">
    <property type="entry name" value="Peptidase_M99"/>
    <property type="match status" value="1"/>
</dbReference>
<dbReference type="Gene3D" id="3.40.630.10">
    <property type="entry name" value="Zn peptidases"/>
    <property type="match status" value="1"/>
</dbReference>
<evidence type="ECO:0000313" key="1">
    <source>
        <dbReference type="EMBL" id="KPH55166.1"/>
    </source>
</evidence>
<proteinExistence type="predicted"/>